<evidence type="ECO:0000313" key="6">
    <source>
        <dbReference type="Proteomes" id="UP001454036"/>
    </source>
</evidence>
<dbReference type="InterPro" id="IPR000048">
    <property type="entry name" value="IQ_motif_EF-hand-BS"/>
</dbReference>
<accession>A0AAV3S0W8</accession>
<comment type="similarity">
    <text evidence="2">Belongs to the IQD family.</text>
</comment>
<dbReference type="Proteomes" id="UP001454036">
    <property type="component" value="Unassembled WGS sequence"/>
</dbReference>
<dbReference type="CDD" id="cd23767">
    <property type="entry name" value="IQCD"/>
    <property type="match status" value="1"/>
</dbReference>
<name>A0AAV3S0W8_LITER</name>
<sequence length="364" mass="39831">MGKSPGKWIKSVLFGKKTSNSSVSKRRDIPKKSSYEKAPSAPYQASVSNVVVQPCFISKPVLVTGAAGYANSELESVRTEILAVSNAEPTLCSPKEEGDARYANNELESGRTEIIAVSNAEPTLSSPKQDGDATATLNHDVPDDSEKYRIEQAATKAQAIFRGCRARRAFRTLKGIIRLQAVIRGHLVRRQAVATLNCMLGIVKFQALVRGRIIRRLDLGSQIHAKQTLSKQVTLVLAQGSNLGATLVFKTKCPLNSIVPLPPPELLNSDESDTTAPRTNTINTQNQTISIYSQDNLKITNYILNGGNNYPEWERSVRIVVKGKGKFGYLSGTIAEPKADDPKYQIWEAENSMVMGWLIGSMEP</sequence>
<dbReference type="InterPro" id="IPR029472">
    <property type="entry name" value="Copia-like_N"/>
</dbReference>
<dbReference type="PANTHER" id="PTHR32295:SF281">
    <property type="entry name" value="PROTEIN IQ-DOMAIN 31"/>
    <property type="match status" value="1"/>
</dbReference>
<evidence type="ECO:0000256" key="2">
    <source>
        <dbReference type="ARBA" id="ARBA00024341"/>
    </source>
</evidence>
<evidence type="ECO:0000259" key="4">
    <source>
        <dbReference type="Pfam" id="PF14244"/>
    </source>
</evidence>
<dbReference type="PROSITE" id="PS50096">
    <property type="entry name" value="IQ"/>
    <property type="match status" value="2"/>
</dbReference>
<protein>
    <recommendedName>
        <fullName evidence="4">Retrotransposon Copia-like N-terminal domain-containing protein</fullName>
    </recommendedName>
</protein>
<keyword evidence="6" id="KW-1185">Reference proteome</keyword>
<evidence type="ECO:0000256" key="3">
    <source>
        <dbReference type="SAM" id="MobiDB-lite"/>
    </source>
</evidence>
<evidence type="ECO:0000256" key="1">
    <source>
        <dbReference type="ARBA" id="ARBA00022860"/>
    </source>
</evidence>
<feature type="domain" description="Retrotransposon Copia-like N-terminal" evidence="4">
    <location>
        <begin position="304"/>
        <end position="338"/>
    </location>
</feature>
<dbReference type="EMBL" id="BAABME010012850">
    <property type="protein sequence ID" value="GAA0185591.1"/>
    <property type="molecule type" value="Genomic_DNA"/>
</dbReference>
<feature type="compositionally biased region" description="Basic and acidic residues" evidence="3">
    <location>
        <begin position="25"/>
        <end position="35"/>
    </location>
</feature>
<feature type="region of interest" description="Disordered" evidence="3">
    <location>
        <begin position="18"/>
        <end position="40"/>
    </location>
</feature>
<dbReference type="Pfam" id="PF00612">
    <property type="entry name" value="IQ"/>
    <property type="match status" value="2"/>
</dbReference>
<feature type="region of interest" description="Disordered" evidence="3">
    <location>
        <begin position="122"/>
        <end position="141"/>
    </location>
</feature>
<dbReference type="SMART" id="SM00015">
    <property type="entry name" value="IQ"/>
    <property type="match status" value="2"/>
</dbReference>
<dbReference type="PANTHER" id="PTHR32295">
    <property type="entry name" value="IQ-DOMAIN 5-RELATED"/>
    <property type="match status" value="1"/>
</dbReference>
<organism evidence="5 6">
    <name type="scientific">Lithospermum erythrorhizon</name>
    <name type="common">Purple gromwell</name>
    <name type="synonym">Lithospermum officinale var. erythrorhizon</name>
    <dbReference type="NCBI Taxonomy" id="34254"/>
    <lineage>
        <taxon>Eukaryota</taxon>
        <taxon>Viridiplantae</taxon>
        <taxon>Streptophyta</taxon>
        <taxon>Embryophyta</taxon>
        <taxon>Tracheophyta</taxon>
        <taxon>Spermatophyta</taxon>
        <taxon>Magnoliopsida</taxon>
        <taxon>eudicotyledons</taxon>
        <taxon>Gunneridae</taxon>
        <taxon>Pentapetalae</taxon>
        <taxon>asterids</taxon>
        <taxon>lamiids</taxon>
        <taxon>Boraginales</taxon>
        <taxon>Boraginaceae</taxon>
        <taxon>Boraginoideae</taxon>
        <taxon>Lithospermeae</taxon>
        <taxon>Lithospermum</taxon>
    </lineage>
</organism>
<evidence type="ECO:0000313" key="5">
    <source>
        <dbReference type="EMBL" id="GAA0185591.1"/>
    </source>
</evidence>
<reference evidence="5 6" key="1">
    <citation type="submission" date="2024-01" db="EMBL/GenBank/DDBJ databases">
        <title>The complete chloroplast genome sequence of Lithospermum erythrorhizon: insights into the phylogenetic relationship among Boraginaceae species and the maternal lineages of purple gromwells.</title>
        <authorList>
            <person name="Okada T."/>
            <person name="Watanabe K."/>
        </authorList>
    </citation>
    <scope>NUCLEOTIDE SEQUENCE [LARGE SCALE GENOMIC DNA]</scope>
</reference>
<proteinExistence type="inferred from homology"/>
<dbReference type="Pfam" id="PF14244">
    <property type="entry name" value="Retrotran_gag_3"/>
    <property type="match status" value="1"/>
</dbReference>
<gene>
    <name evidence="5" type="ORF">LIER_32879</name>
</gene>
<dbReference type="AlphaFoldDB" id="A0AAV3S0W8"/>
<dbReference type="GO" id="GO:0005516">
    <property type="term" value="F:calmodulin binding"/>
    <property type="evidence" value="ECO:0007669"/>
    <property type="project" value="UniProtKB-KW"/>
</dbReference>
<keyword evidence="1" id="KW-0112">Calmodulin-binding</keyword>
<comment type="caution">
    <text evidence="5">The sequence shown here is derived from an EMBL/GenBank/DDBJ whole genome shotgun (WGS) entry which is preliminary data.</text>
</comment>